<dbReference type="GO" id="GO:0006508">
    <property type="term" value="P:proteolysis"/>
    <property type="evidence" value="ECO:0007669"/>
    <property type="project" value="UniProtKB-KW"/>
</dbReference>
<dbReference type="RefSeq" id="WP_254013252.1">
    <property type="nucleotide sequence ID" value="NZ_JAMZMM010000206.1"/>
</dbReference>
<gene>
    <name evidence="5" type="ORF">NJ959_18880</name>
</gene>
<dbReference type="PANTHER" id="PTHR23402">
    <property type="entry name" value="PROTEASE FAMILY C15 PYROGLUTAMYL-PEPTIDASE I-RELATED"/>
    <property type="match status" value="1"/>
</dbReference>
<proteinExistence type="inferred from homology"/>
<keyword evidence="4" id="KW-0788">Thiol protease</keyword>
<organism evidence="5 6">
    <name type="scientific">Limnofasciculus baicalensis BBK-W-15</name>
    <dbReference type="NCBI Taxonomy" id="2699891"/>
    <lineage>
        <taxon>Bacteria</taxon>
        <taxon>Bacillati</taxon>
        <taxon>Cyanobacteriota</taxon>
        <taxon>Cyanophyceae</taxon>
        <taxon>Coleofasciculales</taxon>
        <taxon>Coleofasciculaceae</taxon>
        <taxon>Limnofasciculus</taxon>
        <taxon>Limnofasciculus baicalensis</taxon>
    </lineage>
</organism>
<dbReference type="Gene3D" id="3.40.630.20">
    <property type="entry name" value="Peptidase C15, pyroglutamyl peptidase I-like"/>
    <property type="match status" value="1"/>
</dbReference>
<name>A0AAE3GTJ9_9CYAN</name>
<protein>
    <submittedName>
        <fullName evidence="5">Peptidase C15</fullName>
    </submittedName>
</protein>
<keyword evidence="2" id="KW-0645">Protease</keyword>
<keyword evidence="6" id="KW-1185">Reference proteome</keyword>
<evidence type="ECO:0000256" key="4">
    <source>
        <dbReference type="ARBA" id="ARBA00022807"/>
    </source>
</evidence>
<dbReference type="Pfam" id="PF01470">
    <property type="entry name" value="Peptidase_C15"/>
    <property type="match status" value="1"/>
</dbReference>
<evidence type="ECO:0000313" key="5">
    <source>
        <dbReference type="EMBL" id="MCP2730495.1"/>
    </source>
</evidence>
<dbReference type="InterPro" id="IPR036440">
    <property type="entry name" value="Peptidase_C15-like_sf"/>
</dbReference>
<keyword evidence="3" id="KW-0378">Hydrolase</keyword>
<comment type="similarity">
    <text evidence="1">Belongs to the peptidase C15 family.</text>
</comment>
<dbReference type="EMBL" id="JAMZMM010000206">
    <property type="protein sequence ID" value="MCP2730495.1"/>
    <property type="molecule type" value="Genomic_DNA"/>
</dbReference>
<dbReference type="GO" id="GO:0008234">
    <property type="term" value="F:cysteine-type peptidase activity"/>
    <property type="evidence" value="ECO:0007669"/>
    <property type="project" value="UniProtKB-KW"/>
</dbReference>
<dbReference type="SUPFAM" id="SSF53182">
    <property type="entry name" value="Pyrrolidone carboxyl peptidase (pyroglutamate aminopeptidase)"/>
    <property type="match status" value="1"/>
</dbReference>
<dbReference type="PANTHER" id="PTHR23402:SF1">
    <property type="entry name" value="PYROGLUTAMYL-PEPTIDASE I"/>
    <property type="match status" value="1"/>
</dbReference>
<evidence type="ECO:0000313" key="6">
    <source>
        <dbReference type="Proteomes" id="UP001204953"/>
    </source>
</evidence>
<evidence type="ECO:0000256" key="3">
    <source>
        <dbReference type="ARBA" id="ARBA00022801"/>
    </source>
</evidence>
<dbReference type="InterPro" id="IPR016125">
    <property type="entry name" value="Peptidase_C15-like"/>
</dbReference>
<comment type="caution">
    <text evidence="5">The sequence shown here is derived from an EMBL/GenBank/DDBJ whole genome shotgun (WGS) entry which is preliminary data.</text>
</comment>
<evidence type="ECO:0000256" key="2">
    <source>
        <dbReference type="ARBA" id="ARBA00022670"/>
    </source>
</evidence>
<evidence type="ECO:0000256" key="1">
    <source>
        <dbReference type="ARBA" id="ARBA00006641"/>
    </source>
</evidence>
<dbReference type="Proteomes" id="UP001204953">
    <property type="component" value="Unassembled WGS sequence"/>
</dbReference>
<accession>A0AAE3GTJ9</accession>
<dbReference type="AlphaFoldDB" id="A0AAE3GTJ9"/>
<sequence>MTIKILLTSFQTWLPHQESNSSDDLLSHIEELEFPGISLTFLRQLPVDVDGAKGFAIAKIEELQPHAIICCGMAESRTILTVESCANSYYRSSTLDSTTLAEIESKSERILLKTSVDLEELVAGLAVTEISHDSGKFVCEGLYYQILNYLQSPGSSASLSHHINISCIFVHVPILTPDNLADIVTDFSQIIEKIAALKLLGAEKSGFSKKPDFWV</sequence>
<reference evidence="5" key="1">
    <citation type="submission" date="2022-06" db="EMBL/GenBank/DDBJ databases">
        <title>New cyanobacteria of genus Symplocastrum in benthos of Lake Baikal.</title>
        <authorList>
            <person name="Sorokovikova E."/>
            <person name="Tikhonova I."/>
            <person name="Krasnopeev A."/>
            <person name="Evseev P."/>
            <person name="Gladkikh A."/>
            <person name="Belykh O."/>
        </authorList>
    </citation>
    <scope>NUCLEOTIDE SEQUENCE</scope>
    <source>
        <strain evidence="5">BBK-W-15</strain>
    </source>
</reference>